<keyword evidence="1" id="KW-1133">Transmembrane helix</keyword>
<organism evidence="2 3">
    <name type="scientific">Folsomia candida</name>
    <name type="common">Springtail</name>
    <dbReference type="NCBI Taxonomy" id="158441"/>
    <lineage>
        <taxon>Eukaryota</taxon>
        <taxon>Metazoa</taxon>
        <taxon>Ecdysozoa</taxon>
        <taxon>Arthropoda</taxon>
        <taxon>Hexapoda</taxon>
        <taxon>Collembola</taxon>
        <taxon>Entomobryomorpha</taxon>
        <taxon>Isotomoidea</taxon>
        <taxon>Isotomidae</taxon>
        <taxon>Proisotominae</taxon>
        <taxon>Folsomia</taxon>
    </lineage>
</organism>
<evidence type="ECO:0000256" key="1">
    <source>
        <dbReference type="SAM" id="Phobius"/>
    </source>
</evidence>
<feature type="transmembrane region" description="Helical" evidence="1">
    <location>
        <begin position="181"/>
        <end position="206"/>
    </location>
</feature>
<evidence type="ECO:0000313" key="2">
    <source>
        <dbReference type="EMBL" id="OXA46140.1"/>
    </source>
</evidence>
<feature type="transmembrane region" description="Helical" evidence="1">
    <location>
        <begin position="341"/>
        <end position="364"/>
    </location>
</feature>
<feature type="transmembrane region" description="Helical" evidence="1">
    <location>
        <begin position="245"/>
        <end position="271"/>
    </location>
</feature>
<feature type="transmembrane region" description="Helical" evidence="1">
    <location>
        <begin position="92"/>
        <end position="113"/>
    </location>
</feature>
<keyword evidence="1" id="KW-0812">Transmembrane</keyword>
<reference evidence="2 3" key="1">
    <citation type="submission" date="2015-12" db="EMBL/GenBank/DDBJ databases">
        <title>The genome of Folsomia candida.</title>
        <authorList>
            <person name="Faddeeva A."/>
            <person name="Derks M.F."/>
            <person name="Anvar Y."/>
            <person name="Smit S."/>
            <person name="Van Straalen N."/>
            <person name="Roelofs D."/>
        </authorList>
    </citation>
    <scope>NUCLEOTIDE SEQUENCE [LARGE SCALE GENOMIC DNA]</scope>
    <source>
        <strain evidence="2 3">VU population</strain>
        <tissue evidence="2">Whole body</tissue>
    </source>
</reference>
<dbReference type="Proteomes" id="UP000198287">
    <property type="component" value="Unassembled WGS sequence"/>
</dbReference>
<evidence type="ECO:0000313" key="3">
    <source>
        <dbReference type="Proteomes" id="UP000198287"/>
    </source>
</evidence>
<gene>
    <name evidence="2" type="ORF">Fcan01_19341</name>
</gene>
<sequence>MLFPTSHEAAMLANNFSQCVPITGILVSLATLFKKIKLLPKNTFRRYVSPIQEKASYTSINHVVVEGILLPHILPFVIDDEKYLRHNRSKGAALQLTCTVGSLLLQLILIFKWFQSQKLSSSGGVITENWKQILMMFCAVLFIATCFGLLHLQRVSKEVVCVLNCSNYSERKYLEKGFHGYVSYYFIGLALITIISIAASPIALSITTFVKPCMPPAFFTMATLNCKDWNDISGSFLAKAVQSFIAAYTGLAVFTTPAFGLIVLFLYPVVVQLQLLDGLKRDLESENCYPRMSLLQYRKLQILSRLHKNAWIDPAVPVVVGGTILLSSTCFYIMLTSSDQVPLPVLGLFSIVAFDSIVLIQFLFKIISFPYTKSVDFVNAARRAIHKVSRWETKFIMSCAPLRVELGNDTFFDRSTSLSILKNALDLLVTLLLL</sequence>
<protein>
    <submittedName>
        <fullName evidence="2">Uncharacterized protein</fullName>
    </submittedName>
</protein>
<dbReference type="AlphaFoldDB" id="A0A226DLZ2"/>
<feature type="transmembrane region" description="Helical" evidence="1">
    <location>
        <begin position="12"/>
        <end position="33"/>
    </location>
</feature>
<feature type="transmembrane region" description="Helical" evidence="1">
    <location>
        <begin position="315"/>
        <end position="335"/>
    </location>
</feature>
<comment type="caution">
    <text evidence="2">The sequence shown here is derived from an EMBL/GenBank/DDBJ whole genome shotgun (WGS) entry which is preliminary data.</text>
</comment>
<dbReference type="EMBL" id="LNIX01000016">
    <property type="protein sequence ID" value="OXA46140.1"/>
    <property type="molecule type" value="Genomic_DNA"/>
</dbReference>
<proteinExistence type="predicted"/>
<keyword evidence="1" id="KW-0472">Membrane</keyword>
<keyword evidence="3" id="KW-1185">Reference proteome</keyword>
<accession>A0A226DLZ2</accession>
<name>A0A226DLZ2_FOLCA</name>
<feature type="transmembrane region" description="Helical" evidence="1">
    <location>
        <begin position="133"/>
        <end position="152"/>
    </location>
</feature>